<dbReference type="EMBL" id="JALQCW010000086">
    <property type="protein sequence ID" value="MCK9801436.1"/>
    <property type="molecule type" value="Genomic_DNA"/>
</dbReference>
<proteinExistence type="predicted"/>
<evidence type="ECO:0000313" key="2">
    <source>
        <dbReference type="EMBL" id="MCK9801436.1"/>
    </source>
</evidence>
<keyword evidence="1" id="KW-0812">Transmembrane</keyword>
<accession>A0A9X1Z0J4</accession>
<reference evidence="2 3" key="1">
    <citation type="journal article" date="2022" name="Int. J. Syst. Evol. Microbiol.">
        <title>Pseudomonas aegrilactucae sp. nov. and Pseudomonas morbosilactucae sp. nov., pathogens causing bacterial rot of lettuce in Japan.</title>
        <authorList>
            <person name="Sawada H."/>
            <person name="Fujikawa T."/>
            <person name="Satou M."/>
        </authorList>
    </citation>
    <scope>NUCLEOTIDE SEQUENCE [LARGE SCALE GENOMIC DNA]</scope>
    <source>
        <strain evidence="2 3">MAFF 302030</strain>
    </source>
</reference>
<name>A0A9X1Z0J4_9PSED</name>
<keyword evidence="1" id="KW-1133">Transmembrane helix</keyword>
<keyword evidence="1" id="KW-0472">Membrane</keyword>
<sequence length="200" mass="21926">MSNWFEDNPIKSVISHTCLVGAAIWAVSYFILDENKVNVYKAASEQYKAKVSVLESEVSSLKSENDRYRSWLLQDPKSFPALESKIKSLEVALEEENKTPKVKAEDNVDALLYELSKGFSKGESFTDPKTKAVIGVSTLTPDNTANGVVVLPGGDRIELAGAKPGTTWSFNKGGKKYNLTLDSVNWLNNSVKASVSEVSE</sequence>
<gene>
    <name evidence="2" type="ORF">M1B34_28150</name>
</gene>
<evidence type="ECO:0000313" key="3">
    <source>
        <dbReference type="Proteomes" id="UP001155059"/>
    </source>
</evidence>
<feature type="transmembrane region" description="Helical" evidence="1">
    <location>
        <begin position="12"/>
        <end position="32"/>
    </location>
</feature>
<organism evidence="2 3">
    <name type="scientific">Pseudomonas morbosilactucae</name>
    <dbReference type="NCBI Taxonomy" id="2938197"/>
    <lineage>
        <taxon>Bacteria</taxon>
        <taxon>Pseudomonadati</taxon>
        <taxon>Pseudomonadota</taxon>
        <taxon>Gammaproteobacteria</taxon>
        <taxon>Pseudomonadales</taxon>
        <taxon>Pseudomonadaceae</taxon>
        <taxon>Pseudomonas</taxon>
    </lineage>
</organism>
<dbReference type="RefSeq" id="WP_268266848.1">
    <property type="nucleotide sequence ID" value="NZ_JALQCW010000086.1"/>
</dbReference>
<dbReference type="Proteomes" id="UP001155059">
    <property type="component" value="Unassembled WGS sequence"/>
</dbReference>
<dbReference type="AlphaFoldDB" id="A0A9X1Z0J4"/>
<protein>
    <submittedName>
        <fullName evidence="2">Uncharacterized protein</fullName>
    </submittedName>
</protein>
<comment type="caution">
    <text evidence="2">The sequence shown here is derived from an EMBL/GenBank/DDBJ whole genome shotgun (WGS) entry which is preliminary data.</text>
</comment>
<reference evidence="2 3" key="2">
    <citation type="journal article" date="2023" name="Plant Pathol.">
        <title>Dismantling and reorganizing Pseudomonas marginalis sensu#lato.</title>
        <authorList>
            <person name="Sawada H."/>
            <person name="Fujikawa T."/>
            <person name="Satou M."/>
        </authorList>
    </citation>
    <scope>NUCLEOTIDE SEQUENCE [LARGE SCALE GENOMIC DNA]</scope>
    <source>
        <strain evidence="2 3">MAFF 302030</strain>
    </source>
</reference>
<evidence type="ECO:0000256" key="1">
    <source>
        <dbReference type="SAM" id="Phobius"/>
    </source>
</evidence>